<evidence type="ECO:0000256" key="3">
    <source>
        <dbReference type="ARBA" id="ARBA00022884"/>
    </source>
</evidence>
<evidence type="ECO:0000256" key="1">
    <source>
        <dbReference type="ARBA" id="ARBA00007151"/>
    </source>
</evidence>
<evidence type="ECO:0000259" key="7">
    <source>
        <dbReference type="Pfam" id="PF00177"/>
    </source>
</evidence>
<reference evidence="8 9" key="1">
    <citation type="submission" date="2018-02" db="EMBL/GenBank/DDBJ databases">
        <title>Subsurface microbial communities from deep shales in Ohio and West Virginia, USA.</title>
        <authorList>
            <person name="Wrighton K."/>
        </authorList>
    </citation>
    <scope>NUCLEOTIDE SEQUENCE [LARGE SCALE GENOMIC DNA]</scope>
    <source>
        <strain evidence="8 9">OWC-DMM</strain>
    </source>
</reference>
<keyword evidence="6" id="KW-0820">tRNA-binding</keyword>
<keyword evidence="5 6" id="KW-0687">Ribonucleoprotein</keyword>
<comment type="similarity">
    <text evidence="1 6">Belongs to the universal ribosomal protein uS7 family.</text>
</comment>
<evidence type="ECO:0000256" key="2">
    <source>
        <dbReference type="ARBA" id="ARBA00022730"/>
    </source>
</evidence>
<dbReference type="HAMAP" id="MF_00480_B">
    <property type="entry name" value="Ribosomal_uS7_B"/>
    <property type="match status" value="1"/>
</dbReference>
<dbReference type="PANTHER" id="PTHR11205">
    <property type="entry name" value="RIBOSOMAL PROTEIN S7"/>
    <property type="match status" value="1"/>
</dbReference>
<comment type="function">
    <text evidence="6">One of the primary rRNA binding proteins, it binds directly to 16S rRNA where it nucleates assembly of the head domain of the 30S subunit. Is located at the subunit interface close to the decoding center, probably blocks exit of the E-site tRNA.</text>
</comment>
<dbReference type="NCBIfam" id="TIGR01029">
    <property type="entry name" value="rpsG_bact"/>
    <property type="match status" value="1"/>
</dbReference>
<organism evidence="8 9">
    <name type="scientific">Methylobacter tundripaludum</name>
    <dbReference type="NCBI Taxonomy" id="173365"/>
    <lineage>
        <taxon>Bacteria</taxon>
        <taxon>Pseudomonadati</taxon>
        <taxon>Pseudomonadota</taxon>
        <taxon>Gammaproteobacteria</taxon>
        <taxon>Methylococcales</taxon>
        <taxon>Methylococcaceae</taxon>
        <taxon>Methylobacter</taxon>
    </lineage>
</organism>
<evidence type="ECO:0000256" key="6">
    <source>
        <dbReference type="HAMAP-Rule" id="MF_00480"/>
    </source>
</evidence>
<proteinExistence type="inferred from homology"/>
<gene>
    <name evidence="6" type="primary">rpsG</name>
    <name evidence="8" type="ORF">B0F87_1213</name>
</gene>
<feature type="domain" description="Small ribosomal subunit protein uS7" evidence="7">
    <location>
        <begin position="2"/>
        <end position="128"/>
    </location>
</feature>
<protein>
    <recommendedName>
        <fullName evidence="6">Small ribosomal subunit protein uS7</fullName>
    </recommendedName>
</protein>
<dbReference type="InterPro" id="IPR000235">
    <property type="entry name" value="Ribosomal_uS7"/>
</dbReference>
<dbReference type="Pfam" id="PF00177">
    <property type="entry name" value="Ribosomal_S7"/>
    <property type="match status" value="1"/>
</dbReference>
<dbReference type="SUPFAM" id="SSF47973">
    <property type="entry name" value="Ribosomal protein S7"/>
    <property type="match status" value="1"/>
</dbReference>
<dbReference type="GO" id="GO:0003735">
    <property type="term" value="F:structural constituent of ribosome"/>
    <property type="evidence" value="ECO:0007669"/>
    <property type="project" value="InterPro"/>
</dbReference>
<comment type="caution">
    <text evidence="8">The sequence shown here is derived from an EMBL/GenBank/DDBJ whole genome shotgun (WGS) entry which is preliminary data.</text>
</comment>
<dbReference type="InterPro" id="IPR005717">
    <property type="entry name" value="Ribosomal_uS7_bac/org-type"/>
</dbReference>
<dbReference type="GO" id="GO:0019843">
    <property type="term" value="F:rRNA binding"/>
    <property type="evidence" value="ECO:0007669"/>
    <property type="project" value="UniProtKB-UniRule"/>
</dbReference>
<dbReference type="Gene3D" id="1.10.455.10">
    <property type="entry name" value="Ribosomal protein S7 domain"/>
    <property type="match status" value="1"/>
</dbReference>
<dbReference type="PIRSF" id="PIRSF002122">
    <property type="entry name" value="RPS7p_RPS7a_RPS5e_RPS7o"/>
    <property type="match status" value="1"/>
</dbReference>
<sequence length="135" mass="15321">MLTKFMNMIMESGKKSIAEGIVYGALDVIESKGHSEPLEVLSKALENVQPRVEVKSRRVGGATYQVPVEVRPSRRMALAMRWLIDASRKRNERNMPAKLAGELMDAFESRGSAAKKREDTHRMAEANKAFSHYRW</sequence>
<dbReference type="InterPro" id="IPR036823">
    <property type="entry name" value="Ribosomal_uS7_dom_sf"/>
</dbReference>
<evidence type="ECO:0000313" key="9">
    <source>
        <dbReference type="Proteomes" id="UP000240010"/>
    </source>
</evidence>
<accession>A0A2S6H318</accession>
<keyword evidence="3 6" id="KW-0694">RNA-binding</keyword>
<dbReference type="GO" id="GO:0006412">
    <property type="term" value="P:translation"/>
    <property type="evidence" value="ECO:0007669"/>
    <property type="project" value="UniProtKB-UniRule"/>
</dbReference>
<dbReference type="AlphaFoldDB" id="A0A2S6H318"/>
<dbReference type="FunFam" id="1.10.455.10:FF:000001">
    <property type="entry name" value="30S ribosomal protein S7"/>
    <property type="match status" value="1"/>
</dbReference>
<dbReference type="GO" id="GO:0015935">
    <property type="term" value="C:small ribosomal subunit"/>
    <property type="evidence" value="ECO:0007669"/>
    <property type="project" value="InterPro"/>
</dbReference>
<comment type="subunit">
    <text evidence="6">Part of the 30S ribosomal subunit. Contacts proteins S9 and S11.</text>
</comment>
<dbReference type="CDD" id="cd14869">
    <property type="entry name" value="uS7_Bacteria"/>
    <property type="match status" value="1"/>
</dbReference>
<evidence type="ECO:0000256" key="5">
    <source>
        <dbReference type="ARBA" id="ARBA00023274"/>
    </source>
</evidence>
<keyword evidence="4 6" id="KW-0689">Ribosomal protein</keyword>
<name>A0A2S6H318_9GAMM</name>
<dbReference type="Proteomes" id="UP000240010">
    <property type="component" value="Unassembled WGS sequence"/>
</dbReference>
<dbReference type="GO" id="GO:0000049">
    <property type="term" value="F:tRNA binding"/>
    <property type="evidence" value="ECO:0007669"/>
    <property type="project" value="UniProtKB-UniRule"/>
</dbReference>
<dbReference type="EMBL" id="PTIZ01000021">
    <property type="protein sequence ID" value="PPK71878.1"/>
    <property type="molecule type" value="Genomic_DNA"/>
</dbReference>
<evidence type="ECO:0000256" key="4">
    <source>
        <dbReference type="ARBA" id="ARBA00022980"/>
    </source>
</evidence>
<evidence type="ECO:0000313" key="8">
    <source>
        <dbReference type="EMBL" id="PPK71878.1"/>
    </source>
</evidence>
<keyword evidence="2 6" id="KW-0699">rRNA-binding</keyword>
<dbReference type="InterPro" id="IPR023798">
    <property type="entry name" value="Ribosomal_uS7_dom"/>
</dbReference>